<evidence type="ECO:0000256" key="1">
    <source>
        <dbReference type="SAM" id="Coils"/>
    </source>
</evidence>
<name>A0A0F9MCE4_9ZZZZ</name>
<dbReference type="AlphaFoldDB" id="A0A0F9MCE4"/>
<reference evidence="2" key="1">
    <citation type="journal article" date="2015" name="Nature">
        <title>Complex archaea that bridge the gap between prokaryotes and eukaryotes.</title>
        <authorList>
            <person name="Spang A."/>
            <person name="Saw J.H."/>
            <person name="Jorgensen S.L."/>
            <person name="Zaremba-Niedzwiedzka K."/>
            <person name="Martijn J."/>
            <person name="Lind A.E."/>
            <person name="van Eijk R."/>
            <person name="Schleper C."/>
            <person name="Guy L."/>
            <person name="Ettema T.J."/>
        </authorList>
    </citation>
    <scope>NUCLEOTIDE SEQUENCE</scope>
</reference>
<dbReference type="EMBL" id="LAZR01005031">
    <property type="protein sequence ID" value="KKN03449.1"/>
    <property type="molecule type" value="Genomic_DNA"/>
</dbReference>
<keyword evidence="1" id="KW-0175">Coiled coil</keyword>
<accession>A0A0F9MCE4</accession>
<sequence>MDKKISIEVKVLLELKSKIDNLEQNSVQIKKEFEKIAEELKVTKSKLSGREKSLIQLTEKRSSARKTLDKIREDKLYSDIQVTKLSAKVSDLKTKLAESVEDASNLEKQLKTKAEKSEQIEGKAKKLLEKEKEMQKISLIVKQREKEIEFLKKNFEVEKGKTEYQIKRVMSIEANIARADKILKLLNRVKQSTVNKGFISDKELEQFLIEIED</sequence>
<gene>
    <name evidence="2" type="ORF">LCGC14_1107550</name>
</gene>
<protein>
    <submittedName>
        <fullName evidence="2">Uncharacterized protein</fullName>
    </submittedName>
</protein>
<comment type="caution">
    <text evidence="2">The sequence shown here is derived from an EMBL/GenBank/DDBJ whole genome shotgun (WGS) entry which is preliminary data.</text>
</comment>
<proteinExistence type="predicted"/>
<organism evidence="2">
    <name type="scientific">marine sediment metagenome</name>
    <dbReference type="NCBI Taxonomy" id="412755"/>
    <lineage>
        <taxon>unclassified sequences</taxon>
        <taxon>metagenomes</taxon>
        <taxon>ecological metagenomes</taxon>
    </lineage>
</organism>
<evidence type="ECO:0000313" key="2">
    <source>
        <dbReference type="EMBL" id="KKN03449.1"/>
    </source>
</evidence>
<feature type="coiled-coil region" evidence="1">
    <location>
        <begin position="12"/>
        <end position="130"/>
    </location>
</feature>